<name>A6DHN8_9BACT</name>
<protein>
    <submittedName>
        <fullName evidence="2">Uncharacterized protein</fullName>
    </submittedName>
</protein>
<evidence type="ECO:0000313" key="2">
    <source>
        <dbReference type="EMBL" id="EDM29121.1"/>
    </source>
</evidence>
<feature type="transmembrane region" description="Helical" evidence="1">
    <location>
        <begin position="102"/>
        <end position="122"/>
    </location>
</feature>
<reference evidence="2 3" key="1">
    <citation type="journal article" date="2010" name="J. Bacteriol.">
        <title>Genome sequence of Lentisphaera araneosa HTCC2155T, the type species of the order Lentisphaerales in the phylum Lentisphaerae.</title>
        <authorList>
            <person name="Thrash J.C."/>
            <person name="Cho J.C."/>
            <person name="Vergin K.L."/>
            <person name="Morris R.M."/>
            <person name="Giovannoni S.J."/>
        </authorList>
    </citation>
    <scope>NUCLEOTIDE SEQUENCE [LARGE SCALE GENOMIC DNA]</scope>
    <source>
        <strain evidence="2 3">HTCC2155</strain>
    </source>
</reference>
<feature type="transmembrane region" description="Helical" evidence="1">
    <location>
        <begin position="54"/>
        <end position="73"/>
    </location>
</feature>
<sequence length="163" mass="18363">MKCAECGRAVSLKDGTCYYCREIPAASEAELKLMLIDMERKEAKNQSGNGIFKFARILSFLLGLSLAIIAIINVFDTKFFLFACALVFVFNAWTLENGYMRSTIFCILISGVTSIYTLSLGVNYLRGDQQNFSIAFFAVFMSILIAIPGILMIYHTEMEKRKK</sequence>
<keyword evidence="3" id="KW-1185">Reference proteome</keyword>
<keyword evidence="1" id="KW-0812">Transmembrane</keyword>
<dbReference type="RefSeq" id="WP_007277423.1">
    <property type="nucleotide sequence ID" value="NZ_ABCK01000003.1"/>
</dbReference>
<keyword evidence="1" id="KW-0472">Membrane</keyword>
<dbReference type="EMBL" id="ABCK01000003">
    <property type="protein sequence ID" value="EDM29121.1"/>
    <property type="molecule type" value="Genomic_DNA"/>
</dbReference>
<dbReference type="STRING" id="313628.LNTAR_14932"/>
<organism evidence="2 3">
    <name type="scientific">Lentisphaera araneosa HTCC2155</name>
    <dbReference type="NCBI Taxonomy" id="313628"/>
    <lineage>
        <taxon>Bacteria</taxon>
        <taxon>Pseudomonadati</taxon>
        <taxon>Lentisphaerota</taxon>
        <taxon>Lentisphaeria</taxon>
        <taxon>Lentisphaerales</taxon>
        <taxon>Lentisphaeraceae</taxon>
        <taxon>Lentisphaera</taxon>
    </lineage>
</organism>
<evidence type="ECO:0000256" key="1">
    <source>
        <dbReference type="SAM" id="Phobius"/>
    </source>
</evidence>
<proteinExistence type="predicted"/>
<dbReference type="AlphaFoldDB" id="A6DHN8"/>
<keyword evidence="1" id="KW-1133">Transmembrane helix</keyword>
<dbReference type="Proteomes" id="UP000004947">
    <property type="component" value="Unassembled WGS sequence"/>
</dbReference>
<feature type="transmembrane region" description="Helical" evidence="1">
    <location>
        <begin position="134"/>
        <end position="154"/>
    </location>
</feature>
<comment type="caution">
    <text evidence="2">The sequence shown here is derived from an EMBL/GenBank/DDBJ whole genome shotgun (WGS) entry which is preliminary data.</text>
</comment>
<gene>
    <name evidence="2" type="ORF">LNTAR_14932</name>
</gene>
<evidence type="ECO:0000313" key="3">
    <source>
        <dbReference type="Proteomes" id="UP000004947"/>
    </source>
</evidence>
<feature type="transmembrane region" description="Helical" evidence="1">
    <location>
        <begin position="79"/>
        <end position="95"/>
    </location>
</feature>
<accession>A6DHN8</accession>